<sequence>MTQEKKQEFTRRLSCCNRGEMIVILYDILFAYLEDAENAKEAGEYEEFKNAVGKAEQVVRRLMDDLDFTYAVSGELYPLYQFVNQLLAMAVCKNTLQNIQDAQKVLKNLYEGFVEAAKQDTSEPLMQHTQQVVAGMTYQKGSLTETLQGSDSSRGFLA</sequence>
<comment type="caution">
    <text evidence="1">The sequence shown here is derived from an EMBL/GenBank/DDBJ whole genome shotgun (WGS) entry which is preliminary data.</text>
</comment>
<keyword evidence="1" id="KW-0966">Cell projection</keyword>
<evidence type="ECO:0000313" key="1">
    <source>
        <dbReference type="EMBL" id="TGY96087.1"/>
    </source>
</evidence>
<protein>
    <submittedName>
        <fullName evidence="1">Flagellar protein FliS</fullName>
    </submittedName>
</protein>
<keyword evidence="1" id="KW-0969">Cilium</keyword>
<evidence type="ECO:0000313" key="2">
    <source>
        <dbReference type="Proteomes" id="UP000304953"/>
    </source>
</evidence>
<dbReference type="EMBL" id="SRYA01000020">
    <property type="protein sequence ID" value="TGY96087.1"/>
    <property type="molecule type" value="Genomic_DNA"/>
</dbReference>
<proteinExistence type="predicted"/>
<dbReference type="Proteomes" id="UP000304953">
    <property type="component" value="Unassembled WGS sequence"/>
</dbReference>
<organism evidence="1 2">
    <name type="scientific">Petralouisia muris</name>
    <dbReference type="NCBI Taxonomy" id="3032872"/>
    <lineage>
        <taxon>Bacteria</taxon>
        <taxon>Bacillati</taxon>
        <taxon>Bacillota</taxon>
        <taxon>Clostridia</taxon>
        <taxon>Lachnospirales</taxon>
        <taxon>Lachnospiraceae</taxon>
        <taxon>Petralouisia</taxon>
    </lineage>
</organism>
<accession>A0AC61RW29</accession>
<name>A0AC61RW29_9FIRM</name>
<reference evidence="1" key="1">
    <citation type="submission" date="2019-04" db="EMBL/GenBank/DDBJ databases">
        <title>Microbes associate with the intestines of laboratory mice.</title>
        <authorList>
            <person name="Navarre W."/>
            <person name="Wong E."/>
            <person name="Huang K."/>
            <person name="Tropini C."/>
            <person name="Ng K."/>
            <person name="Yu B."/>
        </authorList>
    </citation>
    <scope>NUCLEOTIDE SEQUENCE</scope>
    <source>
        <strain evidence="1">NM01_1-7b</strain>
    </source>
</reference>
<gene>
    <name evidence="1" type="ORF">E5329_11485</name>
</gene>
<keyword evidence="2" id="KW-1185">Reference proteome</keyword>
<keyword evidence="1" id="KW-0282">Flagellum</keyword>